<sequence length="62" mass="6478">MAPSLTFGDIADTSRPLAILVNDFPDTPHTWRHLGPDLADRGGLDAAAAGADAVPARRRAAQ</sequence>
<organism evidence="1 2">
    <name type="scientific">Mycolicibacterium moriokaense</name>
    <dbReference type="NCBI Taxonomy" id="39691"/>
    <lineage>
        <taxon>Bacteria</taxon>
        <taxon>Bacillati</taxon>
        <taxon>Actinomycetota</taxon>
        <taxon>Actinomycetes</taxon>
        <taxon>Mycobacteriales</taxon>
        <taxon>Mycobacteriaceae</taxon>
        <taxon>Mycolicibacterium</taxon>
    </lineage>
</organism>
<dbReference type="Proteomes" id="UP000466681">
    <property type="component" value="Chromosome"/>
</dbReference>
<proteinExistence type="predicted"/>
<dbReference type="RefSeq" id="WP_083148969.1">
    <property type="nucleotide sequence ID" value="NZ_AP022560.1"/>
</dbReference>
<name>A0AAD1H9R4_9MYCO</name>
<gene>
    <name evidence="1" type="ORF">MMOR_16920</name>
</gene>
<protein>
    <submittedName>
        <fullName evidence="1">Uncharacterized protein</fullName>
    </submittedName>
</protein>
<accession>A0AAD1H9R4</accession>
<evidence type="ECO:0000313" key="2">
    <source>
        <dbReference type="Proteomes" id="UP000466681"/>
    </source>
</evidence>
<dbReference type="KEGG" id="mmor:MMOR_16920"/>
<evidence type="ECO:0000313" key="1">
    <source>
        <dbReference type="EMBL" id="BBX00756.1"/>
    </source>
</evidence>
<keyword evidence="2" id="KW-1185">Reference proteome</keyword>
<reference evidence="1 2" key="1">
    <citation type="journal article" date="2019" name="Emerg. Microbes Infect.">
        <title>Comprehensive subspecies identification of 175 nontuberculous mycobacteria species based on 7547 genomic profiles.</title>
        <authorList>
            <person name="Matsumoto Y."/>
            <person name="Kinjo T."/>
            <person name="Motooka D."/>
            <person name="Nabeya D."/>
            <person name="Jung N."/>
            <person name="Uechi K."/>
            <person name="Horii T."/>
            <person name="Iida T."/>
            <person name="Fujita J."/>
            <person name="Nakamura S."/>
        </authorList>
    </citation>
    <scope>NUCLEOTIDE SEQUENCE [LARGE SCALE GENOMIC DNA]</scope>
    <source>
        <strain evidence="1 2">JCM 6375</strain>
    </source>
</reference>
<dbReference type="AlphaFoldDB" id="A0AAD1H9R4"/>
<dbReference type="EMBL" id="AP022560">
    <property type="protein sequence ID" value="BBX00756.1"/>
    <property type="molecule type" value="Genomic_DNA"/>
</dbReference>